<dbReference type="PANTHER" id="PTHR43798:SF31">
    <property type="entry name" value="AB HYDROLASE SUPERFAMILY PROTEIN YCLE"/>
    <property type="match status" value="1"/>
</dbReference>
<evidence type="ECO:0000259" key="2">
    <source>
        <dbReference type="Pfam" id="PF00561"/>
    </source>
</evidence>
<sequence>MERQGKINIGGFELSYRCEGQGTPVLIIGSTIYYPRLFSAALREKLQLIFIDHRGFATAPAAYKPEDYTLERILDDTEAIRELLGLDKFVMLGHSGHAFLALEYAKKYPAHVQKVALFNSAPTNNQERQKQSIAYFLSAAEPERKKKFEQDIALLQEDIKRDPARRFVHMLIRMGPQSFYDYHIDAAPMWEGVTTNMPIIDYLWGKAFAQLDLRKSLASFDKSVLLGLGQHDYLVGPVDLWAGIENEAKQVKKVIFARSGHNPMYEEPELFDRTLFEWIEGRAL</sequence>
<accession>A0A4P6JLX6</accession>
<dbReference type="OrthoDB" id="53505at2"/>
<dbReference type="KEGG" id="kbs:EPA93_08760"/>
<name>A0A4P6JLX6_KTERU</name>
<evidence type="ECO:0000313" key="3">
    <source>
        <dbReference type="EMBL" id="QBD76093.1"/>
    </source>
</evidence>
<dbReference type="InterPro" id="IPR050266">
    <property type="entry name" value="AB_hydrolase_sf"/>
</dbReference>
<dbReference type="InterPro" id="IPR029058">
    <property type="entry name" value="AB_hydrolase_fold"/>
</dbReference>
<evidence type="ECO:0000313" key="4">
    <source>
        <dbReference type="Proteomes" id="UP000290365"/>
    </source>
</evidence>
<dbReference type="InterPro" id="IPR000073">
    <property type="entry name" value="AB_hydrolase_1"/>
</dbReference>
<dbReference type="GO" id="GO:0016787">
    <property type="term" value="F:hydrolase activity"/>
    <property type="evidence" value="ECO:0007669"/>
    <property type="project" value="UniProtKB-KW"/>
</dbReference>
<dbReference type="AlphaFoldDB" id="A0A4P6JLX6"/>
<feature type="domain" description="AB hydrolase-1" evidence="2">
    <location>
        <begin position="33"/>
        <end position="268"/>
    </location>
</feature>
<keyword evidence="1 3" id="KW-0378">Hydrolase</keyword>
<dbReference type="PANTHER" id="PTHR43798">
    <property type="entry name" value="MONOACYLGLYCEROL LIPASE"/>
    <property type="match status" value="1"/>
</dbReference>
<dbReference type="Proteomes" id="UP000290365">
    <property type="component" value="Chromosome"/>
</dbReference>
<dbReference type="EMBL" id="CP035758">
    <property type="protein sequence ID" value="QBD76093.1"/>
    <property type="molecule type" value="Genomic_DNA"/>
</dbReference>
<evidence type="ECO:0000256" key="1">
    <source>
        <dbReference type="ARBA" id="ARBA00022801"/>
    </source>
</evidence>
<dbReference type="Gene3D" id="3.40.50.1820">
    <property type="entry name" value="alpha/beta hydrolase"/>
    <property type="match status" value="1"/>
</dbReference>
<dbReference type="Pfam" id="PF00561">
    <property type="entry name" value="Abhydrolase_1"/>
    <property type="match status" value="1"/>
</dbReference>
<protein>
    <submittedName>
        <fullName evidence="3">Alpha/beta hydrolase</fullName>
    </submittedName>
</protein>
<reference evidence="3 4" key="1">
    <citation type="submission" date="2019-01" db="EMBL/GenBank/DDBJ databases">
        <title>Ktedonosporobacter rubrisoli SCAWS-G2.</title>
        <authorList>
            <person name="Huang Y."/>
            <person name="Yan B."/>
        </authorList>
    </citation>
    <scope>NUCLEOTIDE SEQUENCE [LARGE SCALE GENOMIC DNA]</scope>
    <source>
        <strain evidence="3 4">SCAWS-G2</strain>
    </source>
</reference>
<dbReference type="RefSeq" id="WP_129886688.1">
    <property type="nucleotide sequence ID" value="NZ_CP035758.1"/>
</dbReference>
<dbReference type="GO" id="GO:0016020">
    <property type="term" value="C:membrane"/>
    <property type="evidence" value="ECO:0007669"/>
    <property type="project" value="TreeGrafter"/>
</dbReference>
<dbReference type="SUPFAM" id="SSF53474">
    <property type="entry name" value="alpha/beta-Hydrolases"/>
    <property type="match status" value="1"/>
</dbReference>
<organism evidence="3 4">
    <name type="scientific">Ktedonosporobacter rubrisoli</name>
    <dbReference type="NCBI Taxonomy" id="2509675"/>
    <lineage>
        <taxon>Bacteria</taxon>
        <taxon>Bacillati</taxon>
        <taxon>Chloroflexota</taxon>
        <taxon>Ktedonobacteria</taxon>
        <taxon>Ktedonobacterales</taxon>
        <taxon>Ktedonosporobacteraceae</taxon>
        <taxon>Ktedonosporobacter</taxon>
    </lineage>
</organism>
<keyword evidence="4" id="KW-1185">Reference proteome</keyword>
<proteinExistence type="predicted"/>
<gene>
    <name evidence="3" type="ORF">EPA93_08760</name>
</gene>